<dbReference type="Pfam" id="PF13650">
    <property type="entry name" value="Asp_protease_2"/>
    <property type="match status" value="1"/>
</dbReference>
<dbReference type="Gene3D" id="1.10.340.70">
    <property type="match status" value="1"/>
</dbReference>
<dbReference type="EMBL" id="QXFV01004970">
    <property type="protein sequence ID" value="KAE8966929.1"/>
    <property type="molecule type" value="Genomic_DNA"/>
</dbReference>
<comment type="caution">
    <text evidence="9">The sequence shown here is derived from an EMBL/GenBank/DDBJ whole genome shotgun (WGS) entry which is preliminary data.</text>
</comment>
<keyword evidence="3" id="KW-0540">Nuclease</keyword>
<dbReference type="SUPFAM" id="SSF50630">
    <property type="entry name" value="Acid proteases"/>
    <property type="match status" value="1"/>
</dbReference>
<evidence type="ECO:0000256" key="3">
    <source>
        <dbReference type="ARBA" id="ARBA00022722"/>
    </source>
</evidence>
<dbReference type="FunFam" id="1.10.340.70:FF:000001">
    <property type="entry name" value="Retrovirus-related Pol polyprotein from transposon gypsy-like Protein"/>
    <property type="match status" value="1"/>
</dbReference>
<dbReference type="InterPro" id="IPR021109">
    <property type="entry name" value="Peptidase_aspartic_dom_sf"/>
</dbReference>
<gene>
    <name evidence="9" type="ORF">PR001_g28250</name>
</gene>
<keyword evidence="2" id="KW-0548">Nucleotidyltransferase</keyword>
<dbReference type="InterPro" id="IPR041588">
    <property type="entry name" value="Integrase_H2C2"/>
</dbReference>
<evidence type="ECO:0000256" key="4">
    <source>
        <dbReference type="ARBA" id="ARBA00022759"/>
    </source>
</evidence>
<evidence type="ECO:0000256" key="1">
    <source>
        <dbReference type="ARBA" id="ARBA00022679"/>
    </source>
</evidence>
<dbReference type="InterPro" id="IPR036397">
    <property type="entry name" value="RNaseH_sf"/>
</dbReference>
<sequence>MELGPGQRYGWWSDHEQEDSREVASVHGAVNDLRVQILLDTGASESIVSLNLARRLKLKLQMLPEPIKVSGLGGVPTYITASAKVKITLGVRVVYVMNVWVTNIAEDVEVLLGMNFMYAAGVRLSVREGLIQLPDEETILMCGVMSRQHLGLDLPVLANKSLYLRPGEHAIVRIEYGQSNPQPEVVWAERGDRWVTQIIYAARSWASAIKVVNISEQVVWIDTRTPLARIVEFGSFPHSGRFVCPGCRKYKEWQQLIYQSTPSPEMRRRERELEELEREQESPSVTTPQYEWPSKIMLRPRPGTTAARIVQLQDRPKQARLMDAEGPTKAVCSVATQTTELVDVGVQTDVVQEVKGRVKAPPVMSMEMLEADFAGYVLSFDGAAKTPTRQGSCGCIIWELPGWNILTAHGFILEDVTVNDTEYYGLLKGLGLAAERNIQDLVVVGDSRIVIQQVQGLINCNQPNLERRLSEVEMLKEKFKSMRLVHVKREYNQAADYLASKTLALGASWQTENPEELKHLVQVSKIHEKLMKPLVILDEIDLPVETPTDIRQGPESAPLSTAARIMVAVTRSHAQEPPERGEPMGPLEYQAERWRRIKAHQECDDQLMEIKKFLKGDLDSFSRGQIRRISKQAELYALDVRDILYRLSRATKDRPRDMSDELRLVVPESLRPDLLHYAHEDFQGGHQGITRTHEKLQSEFYWPGMYADVEAFVKECVDCASGKGRPPNPGPSPGNIEPRCPFEVVSMDFVTHLP</sequence>
<feature type="region of interest" description="Disordered" evidence="7">
    <location>
        <begin position="264"/>
        <end position="289"/>
    </location>
</feature>
<keyword evidence="5" id="KW-0378">Hydrolase</keyword>
<dbReference type="InterPro" id="IPR001969">
    <property type="entry name" value="Aspartic_peptidase_AS"/>
</dbReference>
<reference evidence="9 10" key="1">
    <citation type="submission" date="2018-09" db="EMBL/GenBank/DDBJ databases">
        <title>Genomic investigation of the strawberry pathogen Phytophthora fragariae indicates pathogenicity is determined by transcriptional variation in three key races.</title>
        <authorList>
            <person name="Adams T.M."/>
            <person name="Armitage A.D."/>
            <person name="Sobczyk M.K."/>
            <person name="Bates H.J."/>
            <person name="Dunwell J.M."/>
            <person name="Nellist C.F."/>
            <person name="Harrison R.J."/>
        </authorList>
    </citation>
    <scope>NUCLEOTIDE SEQUENCE [LARGE SCALE GENOMIC DNA]</scope>
    <source>
        <strain evidence="9 10">SCRP249</strain>
    </source>
</reference>
<dbReference type="Proteomes" id="UP000429607">
    <property type="component" value="Unassembled WGS sequence"/>
</dbReference>
<dbReference type="InterPro" id="IPR012337">
    <property type="entry name" value="RNaseH-like_sf"/>
</dbReference>
<dbReference type="GO" id="GO:0003964">
    <property type="term" value="F:RNA-directed DNA polymerase activity"/>
    <property type="evidence" value="ECO:0007669"/>
    <property type="project" value="UniProtKB-KW"/>
</dbReference>
<dbReference type="PANTHER" id="PTHR37984">
    <property type="entry name" value="PROTEIN CBG26694"/>
    <property type="match status" value="1"/>
</dbReference>
<dbReference type="InterPro" id="IPR050951">
    <property type="entry name" value="Retrovirus_Pol_polyprotein"/>
</dbReference>
<accession>A0A6A3HAX6</accession>
<proteinExistence type="predicted"/>
<dbReference type="CDD" id="cd09279">
    <property type="entry name" value="RNase_HI_like"/>
    <property type="match status" value="1"/>
</dbReference>
<evidence type="ECO:0000259" key="8">
    <source>
        <dbReference type="PROSITE" id="PS50175"/>
    </source>
</evidence>
<keyword evidence="1" id="KW-0808">Transferase</keyword>
<evidence type="ECO:0000256" key="2">
    <source>
        <dbReference type="ARBA" id="ARBA00022695"/>
    </source>
</evidence>
<dbReference type="InterPro" id="IPR002156">
    <property type="entry name" value="RNaseH_domain"/>
</dbReference>
<dbReference type="PROSITE" id="PS00141">
    <property type="entry name" value="ASP_PROTEASE"/>
    <property type="match status" value="1"/>
</dbReference>
<dbReference type="Gene3D" id="2.40.70.10">
    <property type="entry name" value="Acid Proteases"/>
    <property type="match status" value="1"/>
</dbReference>
<dbReference type="GO" id="GO:0003676">
    <property type="term" value="F:nucleic acid binding"/>
    <property type="evidence" value="ECO:0007669"/>
    <property type="project" value="InterPro"/>
</dbReference>
<keyword evidence="6" id="KW-0695">RNA-directed DNA polymerase</keyword>
<evidence type="ECO:0000256" key="7">
    <source>
        <dbReference type="SAM" id="MobiDB-lite"/>
    </source>
</evidence>
<dbReference type="GO" id="GO:0004523">
    <property type="term" value="F:RNA-DNA hybrid ribonuclease activity"/>
    <property type="evidence" value="ECO:0007669"/>
    <property type="project" value="InterPro"/>
</dbReference>
<dbReference type="Pfam" id="PF13456">
    <property type="entry name" value="RVT_3"/>
    <property type="match status" value="1"/>
</dbReference>
<dbReference type="GO" id="GO:0006508">
    <property type="term" value="P:proteolysis"/>
    <property type="evidence" value="ECO:0007669"/>
    <property type="project" value="InterPro"/>
</dbReference>
<organism evidence="9 10">
    <name type="scientific">Phytophthora rubi</name>
    <dbReference type="NCBI Taxonomy" id="129364"/>
    <lineage>
        <taxon>Eukaryota</taxon>
        <taxon>Sar</taxon>
        <taxon>Stramenopiles</taxon>
        <taxon>Oomycota</taxon>
        <taxon>Peronosporomycetes</taxon>
        <taxon>Peronosporales</taxon>
        <taxon>Peronosporaceae</taxon>
        <taxon>Phytophthora</taxon>
    </lineage>
</organism>
<evidence type="ECO:0000256" key="6">
    <source>
        <dbReference type="ARBA" id="ARBA00022918"/>
    </source>
</evidence>
<protein>
    <recommendedName>
        <fullName evidence="8">Peptidase A2 domain-containing protein</fullName>
    </recommendedName>
</protein>
<feature type="non-terminal residue" evidence="9">
    <location>
        <position position="754"/>
    </location>
</feature>
<dbReference type="PROSITE" id="PS50175">
    <property type="entry name" value="ASP_PROT_RETROV"/>
    <property type="match status" value="1"/>
</dbReference>
<dbReference type="CDD" id="cd00303">
    <property type="entry name" value="retropepsin_like"/>
    <property type="match status" value="1"/>
</dbReference>
<dbReference type="GO" id="GO:0004190">
    <property type="term" value="F:aspartic-type endopeptidase activity"/>
    <property type="evidence" value="ECO:0007669"/>
    <property type="project" value="InterPro"/>
</dbReference>
<feature type="domain" description="Peptidase A2" evidence="8">
    <location>
        <begin position="35"/>
        <end position="74"/>
    </location>
</feature>
<dbReference type="InterPro" id="IPR001995">
    <property type="entry name" value="Peptidase_A2_cat"/>
</dbReference>
<dbReference type="Gene3D" id="3.30.420.10">
    <property type="entry name" value="Ribonuclease H-like superfamily/Ribonuclease H"/>
    <property type="match status" value="1"/>
</dbReference>
<evidence type="ECO:0000313" key="10">
    <source>
        <dbReference type="Proteomes" id="UP000429607"/>
    </source>
</evidence>
<dbReference type="AlphaFoldDB" id="A0A6A3HAX6"/>
<keyword evidence="4" id="KW-0255">Endonuclease</keyword>
<dbReference type="Pfam" id="PF17921">
    <property type="entry name" value="Integrase_H2C2"/>
    <property type="match status" value="1"/>
</dbReference>
<dbReference type="PANTHER" id="PTHR37984:SF5">
    <property type="entry name" value="PROTEIN NYNRIN-LIKE"/>
    <property type="match status" value="1"/>
</dbReference>
<evidence type="ECO:0000256" key="5">
    <source>
        <dbReference type="ARBA" id="ARBA00022801"/>
    </source>
</evidence>
<dbReference type="SUPFAM" id="SSF53098">
    <property type="entry name" value="Ribonuclease H-like"/>
    <property type="match status" value="1"/>
</dbReference>
<name>A0A6A3HAX6_9STRA</name>
<evidence type="ECO:0000313" key="9">
    <source>
        <dbReference type="EMBL" id="KAE8966929.1"/>
    </source>
</evidence>